<evidence type="ECO:0000313" key="9">
    <source>
        <dbReference type="EMBL" id="KFI74787.1"/>
    </source>
</evidence>
<evidence type="ECO:0000256" key="1">
    <source>
        <dbReference type="ARBA" id="ARBA00004651"/>
    </source>
</evidence>
<feature type="domain" description="ABC transmembrane type-1" evidence="8">
    <location>
        <begin position="115"/>
        <end position="322"/>
    </location>
</feature>
<dbReference type="AlphaFoldDB" id="A0A087BUT7"/>
<dbReference type="Proteomes" id="UP000029082">
    <property type="component" value="Unassembled WGS sequence"/>
</dbReference>
<feature type="transmembrane region" description="Helical" evidence="7">
    <location>
        <begin position="150"/>
        <end position="170"/>
    </location>
</feature>
<feature type="transmembrane region" description="Helical" evidence="7">
    <location>
        <begin position="119"/>
        <end position="138"/>
    </location>
</feature>
<feature type="transmembrane region" description="Helical" evidence="7">
    <location>
        <begin position="222"/>
        <end position="246"/>
    </location>
</feature>
<keyword evidence="5 7" id="KW-1133">Transmembrane helix</keyword>
<keyword evidence="4 7" id="KW-0812">Transmembrane</keyword>
<evidence type="ECO:0000256" key="5">
    <source>
        <dbReference type="ARBA" id="ARBA00022989"/>
    </source>
</evidence>
<dbReference type="PANTHER" id="PTHR43744:SF9">
    <property type="entry name" value="POLYGALACTURONAN_RHAMNOGALACTURONAN TRANSPORT SYSTEM PERMEASE PROTEIN YTCP"/>
    <property type="match status" value="1"/>
</dbReference>
<feature type="transmembrane region" description="Helical" evidence="7">
    <location>
        <begin position="50"/>
        <end position="75"/>
    </location>
</feature>
<evidence type="ECO:0000256" key="4">
    <source>
        <dbReference type="ARBA" id="ARBA00022692"/>
    </source>
</evidence>
<dbReference type="GO" id="GO:0005886">
    <property type="term" value="C:plasma membrane"/>
    <property type="evidence" value="ECO:0007669"/>
    <property type="project" value="UniProtKB-SubCell"/>
</dbReference>
<dbReference type="SUPFAM" id="SSF161098">
    <property type="entry name" value="MetI-like"/>
    <property type="match status" value="1"/>
</dbReference>
<keyword evidence="6 7" id="KW-0472">Membrane</keyword>
<evidence type="ECO:0000256" key="6">
    <source>
        <dbReference type="ARBA" id="ARBA00023136"/>
    </source>
</evidence>
<proteinExistence type="inferred from homology"/>
<comment type="subcellular location">
    <subcellularLocation>
        <location evidence="1 7">Cell membrane</location>
        <topology evidence="1 7">Multi-pass membrane protein</topology>
    </subcellularLocation>
</comment>
<dbReference type="CDD" id="cd06261">
    <property type="entry name" value="TM_PBP2"/>
    <property type="match status" value="1"/>
</dbReference>
<dbReference type="PROSITE" id="PS50928">
    <property type="entry name" value="ABC_TM1"/>
    <property type="match status" value="1"/>
</dbReference>
<keyword evidence="3" id="KW-1003">Cell membrane</keyword>
<sequence length="333" mass="36906">MSASLESSQTAIPLGHGGALTEGEVSAAVHGVSGIPMNPKVRMHRSFSDWVVDIAIWTIVALAVAAILYPLWFIVIASFSDPKLVASGQITFIPRGITLKGYATIFHDARIWRGYENTLLYTFAGTLLNMVVTIPVAFALSRREFRARHLIMFLFTFTMFFGGGLIPSYLLYRQLGILNSAWVFILPGAVSVYNVIIARSFFDTSLPEELFDAAQLDGMSYLGYFVRIELPLSSAIIAVIALYYFVGHWNDYFTGLIYVTDTQKWPLQNVLQQILLANQTQTSTAASGAQEAKEIAEQIKYGVIIVSTLPLLVMYPFLQRYFNKGVMIGAVKG</sequence>
<dbReference type="PANTHER" id="PTHR43744">
    <property type="entry name" value="ABC TRANSPORTER PERMEASE PROTEIN MG189-RELATED-RELATED"/>
    <property type="match status" value="1"/>
</dbReference>
<dbReference type="InterPro" id="IPR000515">
    <property type="entry name" value="MetI-like"/>
</dbReference>
<evidence type="ECO:0000256" key="2">
    <source>
        <dbReference type="ARBA" id="ARBA00022448"/>
    </source>
</evidence>
<dbReference type="Pfam" id="PF00528">
    <property type="entry name" value="BPD_transp_1"/>
    <property type="match status" value="1"/>
</dbReference>
<keyword evidence="10" id="KW-1185">Reference proteome</keyword>
<feature type="transmembrane region" description="Helical" evidence="7">
    <location>
        <begin position="182"/>
        <end position="202"/>
    </location>
</feature>
<keyword evidence="2 7" id="KW-0813">Transport</keyword>
<dbReference type="GO" id="GO:0055085">
    <property type="term" value="P:transmembrane transport"/>
    <property type="evidence" value="ECO:0007669"/>
    <property type="project" value="InterPro"/>
</dbReference>
<evidence type="ECO:0000256" key="7">
    <source>
        <dbReference type="RuleBase" id="RU363032"/>
    </source>
</evidence>
<protein>
    <submittedName>
        <fullName evidence="9">Binding-protein-dependent transport system inner membrane protein</fullName>
    </submittedName>
</protein>
<gene>
    <name evidence="9" type="ORF">BMON_1329</name>
</gene>
<dbReference type="InterPro" id="IPR035906">
    <property type="entry name" value="MetI-like_sf"/>
</dbReference>
<evidence type="ECO:0000256" key="3">
    <source>
        <dbReference type="ARBA" id="ARBA00022475"/>
    </source>
</evidence>
<comment type="similarity">
    <text evidence="7">Belongs to the binding-protein-dependent transport system permease family.</text>
</comment>
<comment type="caution">
    <text evidence="9">The sequence shown here is derived from an EMBL/GenBank/DDBJ whole genome shotgun (WGS) entry which is preliminary data.</text>
</comment>
<evidence type="ECO:0000313" key="10">
    <source>
        <dbReference type="Proteomes" id="UP000029082"/>
    </source>
</evidence>
<organism evidence="9 10">
    <name type="scientific">Bifidobacterium mongoliense DSM 21395</name>
    <dbReference type="NCBI Taxonomy" id="1437603"/>
    <lineage>
        <taxon>Bacteria</taxon>
        <taxon>Bacillati</taxon>
        <taxon>Actinomycetota</taxon>
        <taxon>Actinomycetes</taxon>
        <taxon>Bifidobacteriales</taxon>
        <taxon>Bifidobacteriaceae</taxon>
        <taxon>Bifidobacterium</taxon>
    </lineage>
</organism>
<dbReference type="eggNOG" id="COG0395">
    <property type="taxonomic scope" value="Bacteria"/>
</dbReference>
<evidence type="ECO:0000259" key="8">
    <source>
        <dbReference type="PROSITE" id="PS50928"/>
    </source>
</evidence>
<name>A0A087BUT7_9BIFI</name>
<dbReference type="Gene3D" id="1.10.3720.10">
    <property type="entry name" value="MetI-like"/>
    <property type="match status" value="1"/>
</dbReference>
<dbReference type="STRING" id="1437603.GCA_000771525_00307"/>
<feature type="transmembrane region" description="Helical" evidence="7">
    <location>
        <begin position="299"/>
        <end position="318"/>
    </location>
</feature>
<accession>A0A087BUT7</accession>
<reference evidence="9 10" key="1">
    <citation type="submission" date="2014-03" db="EMBL/GenBank/DDBJ databases">
        <title>Genomics of Bifidobacteria.</title>
        <authorList>
            <person name="Ventura M."/>
            <person name="Milani C."/>
            <person name="Lugli G.A."/>
        </authorList>
    </citation>
    <scope>NUCLEOTIDE SEQUENCE [LARGE SCALE GENOMIC DNA]</scope>
    <source>
        <strain evidence="9 10">DSM 21395</strain>
    </source>
</reference>
<dbReference type="EMBL" id="JGZE01000021">
    <property type="protein sequence ID" value="KFI74787.1"/>
    <property type="molecule type" value="Genomic_DNA"/>
</dbReference>